<dbReference type="RefSeq" id="WP_184900623.1">
    <property type="nucleotide sequence ID" value="NZ_JACHMX010000001.1"/>
</dbReference>
<organism evidence="1 2">
    <name type="scientific">Amycolatopsis umgeniensis</name>
    <dbReference type="NCBI Taxonomy" id="336628"/>
    <lineage>
        <taxon>Bacteria</taxon>
        <taxon>Bacillati</taxon>
        <taxon>Actinomycetota</taxon>
        <taxon>Actinomycetes</taxon>
        <taxon>Pseudonocardiales</taxon>
        <taxon>Pseudonocardiaceae</taxon>
        <taxon>Amycolatopsis</taxon>
    </lineage>
</organism>
<keyword evidence="2" id="KW-1185">Reference proteome</keyword>
<dbReference type="Proteomes" id="UP000580861">
    <property type="component" value="Unassembled WGS sequence"/>
</dbReference>
<protein>
    <submittedName>
        <fullName evidence="1">Uncharacterized protein</fullName>
    </submittedName>
</protein>
<name>A0A841B6L3_9PSEU</name>
<evidence type="ECO:0000313" key="1">
    <source>
        <dbReference type="EMBL" id="MBB5855716.1"/>
    </source>
</evidence>
<proteinExistence type="predicted"/>
<comment type="caution">
    <text evidence="1">The sequence shown here is derived from an EMBL/GenBank/DDBJ whole genome shotgun (WGS) entry which is preliminary data.</text>
</comment>
<gene>
    <name evidence="1" type="ORF">HDA45_005803</name>
</gene>
<accession>A0A841B6L3</accession>
<dbReference type="EMBL" id="JACHMX010000001">
    <property type="protein sequence ID" value="MBB5855716.1"/>
    <property type="molecule type" value="Genomic_DNA"/>
</dbReference>
<sequence>MVKARRLAPGTAVTLAAAASYFCVQLAHTLRDSNRWPFCAYNMFNYHVPDRCEQLRVVFYDSDGRTTGPTDPWGMLPVEFFRVVSVLEKVYLLDAPDRVRKDFSRAALAWMNHRPWPKFDEVRSSATGPSALPLRAFDVFLVEIGPDECDPRDRSDVLSARLIHRHDPIGVAPAAGEAFAGTVDREHGDH</sequence>
<reference evidence="1 2" key="1">
    <citation type="submission" date="2020-08" db="EMBL/GenBank/DDBJ databases">
        <title>Sequencing the genomes of 1000 actinobacteria strains.</title>
        <authorList>
            <person name="Klenk H.-P."/>
        </authorList>
    </citation>
    <scope>NUCLEOTIDE SEQUENCE [LARGE SCALE GENOMIC DNA]</scope>
    <source>
        <strain evidence="1 2">DSM 45272</strain>
    </source>
</reference>
<evidence type="ECO:0000313" key="2">
    <source>
        <dbReference type="Proteomes" id="UP000580861"/>
    </source>
</evidence>
<dbReference type="AlphaFoldDB" id="A0A841B6L3"/>